<gene>
    <name evidence="1" type="ORF">SPRG_16786</name>
</gene>
<keyword evidence="2" id="KW-1185">Reference proteome</keyword>
<protein>
    <submittedName>
        <fullName evidence="1">Uncharacterized protein</fullName>
    </submittedName>
</protein>
<sequence length="295" mass="32974">MVAGACSTKTTTGAEPAPRADPVKRINQAIEALDWDDVQAALDMIDNDGFLVCSATEADWERYVESEDQAMKSRYFELRSNSIYLIEMSGGLHASIADGIDDAIKEATRPEATGTNHRVLKGRRDAYVDTTHEPAASKLPKLSPDCSYGPAMETDAIFPDWPLDLRWGEFHTLKVEVGVSQGWRSMNAKVVRYCTFPGLRYVLCVYVSPDMEVREYKLFSITNNELEGPDPSLVEPIPITVDTPVRMDSHRLLALPDDTALPGRFPAELVLELNPILRGAWVERRSRHNRNPPPF</sequence>
<dbReference type="GeneID" id="24138378"/>
<dbReference type="OMA" id="HERYTRQ"/>
<dbReference type="EMBL" id="KK583629">
    <property type="protein sequence ID" value="KDO17554.1"/>
    <property type="molecule type" value="Genomic_DNA"/>
</dbReference>
<organism evidence="1 2">
    <name type="scientific">Saprolegnia parasitica (strain CBS 223.65)</name>
    <dbReference type="NCBI Taxonomy" id="695850"/>
    <lineage>
        <taxon>Eukaryota</taxon>
        <taxon>Sar</taxon>
        <taxon>Stramenopiles</taxon>
        <taxon>Oomycota</taxon>
        <taxon>Saprolegniomycetes</taxon>
        <taxon>Saprolegniales</taxon>
        <taxon>Saprolegniaceae</taxon>
        <taxon>Saprolegnia</taxon>
    </lineage>
</organism>
<evidence type="ECO:0000313" key="1">
    <source>
        <dbReference type="EMBL" id="KDO17554.1"/>
    </source>
</evidence>
<dbReference type="VEuPathDB" id="FungiDB:SPRG_16786"/>
<dbReference type="KEGG" id="spar:SPRG_16786"/>
<accession>A0A067BGM9</accession>
<dbReference type="Proteomes" id="UP000030745">
    <property type="component" value="Unassembled WGS sequence"/>
</dbReference>
<reference evidence="1 2" key="1">
    <citation type="journal article" date="2013" name="PLoS Genet.">
        <title>Distinctive expansion of potential virulence genes in the genome of the oomycete fish pathogen Saprolegnia parasitica.</title>
        <authorList>
            <person name="Jiang R.H."/>
            <person name="de Bruijn I."/>
            <person name="Haas B.J."/>
            <person name="Belmonte R."/>
            <person name="Lobach L."/>
            <person name="Christie J."/>
            <person name="van den Ackerveken G."/>
            <person name="Bottin A."/>
            <person name="Bulone V."/>
            <person name="Diaz-Moreno S.M."/>
            <person name="Dumas B."/>
            <person name="Fan L."/>
            <person name="Gaulin E."/>
            <person name="Govers F."/>
            <person name="Grenville-Briggs L.J."/>
            <person name="Horner N.R."/>
            <person name="Levin J.Z."/>
            <person name="Mammella M."/>
            <person name="Meijer H.J."/>
            <person name="Morris P."/>
            <person name="Nusbaum C."/>
            <person name="Oome S."/>
            <person name="Phillips A.J."/>
            <person name="van Rooyen D."/>
            <person name="Rzeszutek E."/>
            <person name="Saraiva M."/>
            <person name="Secombes C.J."/>
            <person name="Seidl M.F."/>
            <person name="Snel B."/>
            <person name="Stassen J.H."/>
            <person name="Sykes S."/>
            <person name="Tripathy S."/>
            <person name="van den Berg H."/>
            <person name="Vega-Arreguin J.C."/>
            <person name="Wawra S."/>
            <person name="Young S.K."/>
            <person name="Zeng Q."/>
            <person name="Dieguez-Uribeondo J."/>
            <person name="Russ C."/>
            <person name="Tyler B.M."/>
            <person name="van West P."/>
        </authorList>
    </citation>
    <scope>NUCLEOTIDE SEQUENCE [LARGE SCALE GENOMIC DNA]</scope>
    <source>
        <strain evidence="1 2">CBS 223.65</strain>
    </source>
</reference>
<evidence type="ECO:0000313" key="2">
    <source>
        <dbReference type="Proteomes" id="UP000030745"/>
    </source>
</evidence>
<name>A0A067BGM9_SAPPC</name>
<proteinExistence type="predicted"/>
<dbReference type="RefSeq" id="XP_012211738.1">
    <property type="nucleotide sequence ID" value="XM_012356348.1"/>
</dbReference>
<dbReference type="OrthoDB" id="68363at2759"/>
<dbReference type="AlphaFoldDB" id="A0A067BGM9"/>